<dbReference type="AlphaFoldDB" id="A0A9W7T1L8"/>
<reference evidence="2 3" key="1">
    <citation type="journal article" date="2018" name="IMA Fungus">
        <title>IMA Genome-F 10: Nine draft genome sequences of Claviceps purpurea s.lat., including C. arundinis, C. humidiphila, and C. cf. spartinae, pseudomolecules for the pitch canker pathogen Fusarium circinatum, draft genome of Davidsoniella eucalypti, Grosmannia galeiformis, Quambalaria eucalypti, and Teratosphaeria destructans.</title>
        <authorList>
            <person name="Wingfield B.D."/>
            <person name="Liu M."/>
            <person name="Nguyen H.D."/>
            <person name="Lane F.A."/>
            <person name="Morgan S.W."/>
            <person name="De Vos L."/>
            <person name="Wilken P.M."/>
            <person name="Duong T.A."/>
            <person name="Aylward J."/>
            <person name="Coetzee M.P."/>
            <person name="Dadej K."/>
            <person name="De Beer Z.W."/>
            <person name="Findlay W."/>
            <person name="Havenga M."/>
            <person name="Kolarik M."/>
            <person name="Menzies J.G."/>
            <person name="Naidoo K."/>
            <person name="Pochopski O."/>
            <person name="Shoukouhi P."/>
            <person name="Santana Q.C."/>
            <person name="Seifert K.A."/>
            <person name="Soal N."/>
            <person name="Steenkamp E.T."/>
            <person name="Tatham C.T."/>
            <person name="van der Nest M.A."/>
            <person name="Wingfield M.J."/>
        </authorList>
    </citation>
    <scope>NUCLEOTIDE SEQUENCE [LARGE SCALE GENOMIC DNA]</scope>
    <source>
        <strain evidence="2">CMW44962</strain>
    </source>
</reference>
<comment type="caution">
    <text evidence="2">The sequence shown here is derived from an EMBL/GenBank/DDBJ whole genome shotgun (WGS) entry which is preliminary data.</text>
</comment>
<evidence type="ECO:0000313" key="3">
    <source>
        <dbReference type="Proteomes" id="UP001138500"/>
    </source>
</evidence>
<keyword evidence="3" id="KW-1185">Reference proteome</keyword>
<organism evidence="2 3">
    <name type="scientific">Teratosphaeria destructans</name>
    <dbReference type="NCBI Taxonomy" id="418781"/>
    <lineage>
        <taxon>Eukaryota</taxon>
        <taxon>Fungi</taxon>
        <taxon>Dikarya</taxon>
        <taxon>Ascomycota</taxon>
        <taxon>Pezizomycotina</taxon>
        <taxon>Dothideomycetes</taxon>
        <taxon>Dothideomycetidae</taxon>
        <taxon>Mycosphaerellales</taxon>
        <taxon>Teratosphaeriaceae</taxon>
        <taxon>Teratosphaeria</taxon>
    </lineage>
</organism>
<gene>
    <name evidence="2" type="ORF">Tdes44962_MAKER06681</name>
</gene>
<name>A0A9W7T1L8_9PEZI</name>
<evidence type="ECO:0000313" key="2">
    <source>
        <dbReference type="EMBL" id="KAH9845396.1"/>
    </source>
</evidence>
<feature type="region of interest" description="Disordered" evidence="1">
    <location>
        <begin position="1"/>
        <end position="98"/>
    </location>
</feature>
<reference evidence="2 3" key="2">
    <citation type="journal article" date="2021" name="Curr. Genet.">
        <title>Genetic response to nitrogen starvation in the aggressive Eucalyptus foliar pathogen Teratosphaeria destructans.</title>
        <authorList>
            <person name="Havenga M."/>
            <person name="Wingfield B.D."/>
            <person name="Wingfield M.J."/>
            <person name="Dreyer L.L."/>
            <person name="Roets F."/>
            <person name="Aylward J."/>
        </authorList>
    </citation>
    <scope>NUCLEOTIDE SEQUENCE [LARGE SCALE GENOMIC DNA]</scope>
    <source>
        <strain evidence="2">CMW44962</strain>
    </source>
</reference>
<dbReference type="EMBL" id="RIBY02000080">
    <property type="protein sequence ID" value="KAH9845396.1"/>
    <property type="molecule type" value="Genomic_DNA"/>
</dbReference>
<dbReference type="Proteomes" id="UP001138500">
    <property type="component" value="Unassembled WGS sequence"/>
</dbReference>
<sequence>MDAQDPSDMDRLSPLPEKARFTPTTPKMPEYPSLASPSRSKSTRKMLPRTPDDFTPAPMRSIFPQYDSSRPLKAQSYYPVTHSPAPSLPSDKVSKLGSHLGSPGLDRFDSAVSLVQGYEHVPLATKTDMVDLWNASVAERAKAPRKVQLGIHQKVGCFSIGTSTEQPFYSMEKALPQSPGQKVKNTKPVAIEKHSPLGGAPVPVGQLALPSSSSTEKEADTTIPVFPHQAAVYAIKAISNSPAAAEIAHFDPKGKSPDAARLAQDAVAIAHQRFKCSLSSTTRKRDSLGAVTAAYTLDHPSLGALPITVTKSTNKQHAPTAPTAAKISLHHPSATPAAIAAENLVLLSFDFRTGTCILDLPSLLALETPFLVDTALTTLFAVAALEITSSIPDPADLAFAPPPKSPLPLAKVKSSRKAAKKAEKMQNRKWYHRSAKVIDRAQREIVGSPVDVAKPVEVAVGLVGLGVKVGVFVIESGVRMGVKAVSGK</sequence>
<feature type="region of interest" description="Disordered" evidence="1">
    <location>
        <begin position="195"/>
        <end position="214"/>
    </location>
</feature>
<proteinExistence type="predicted"/>
<evidence type="ECO:0000256" key="1">
    <source>
        <dbReference type="SAM" id="MobiDB-lite"/>
    </source>
</evidence>
<accession>A0A9W7T1L8</accession>
<protein>
    <submittedName>
        <fullName evidence="2">Conserved proline-rich protein</fullName>
    </submittedName>
</protein>
<dbReference type="OrthoDB" id="5383338at2759"/>